<dbReference type="SMART" id="SM00822">
    <property type="entry name" value="PKS_KR"/>
    <property type="match status" value="1"/>
</dbReference>
<dbReference type="FunFam" id="3.40.50.720:FF:000173">
    <property type="entry name" value="3-oxoacyl-[acyl-carrier protein] reductase"/>
    <property type="match status" value="1"/>
</dbReference>
<dbReference type="SUPFAM" id="SSF51735">
    <property type="entry name" value="NAD(P)-binding Rossmann-fold domains"/>
    <property type="match status" value="1"/>
</dbReference>
<dbReference type="PRINTS" id="PR00080">
    <property type="entry name" value="SDRFAMILY"/>
</dbReference>
<dbReference type="GO" id="GO:0016616">
    <property type="term" value="F:oxidoreductase activity, acting on the CH-OH group of donors, NAD or NADP as acceptor"/>
    <property type="evidence" value="ECO:0007669"/>
    <property type="project" value="UniProtKB-ARBA"/>
</dbReference>
<sequence>MSNSEKVWLVTGGSRGIGHAIVARALAAGDRVAVLARNPDKTNRERQLNLAADVCDESQLHGAVDQVVADWGRLDVVVNNAGLHRGGKASQLDLEDWEAVLQTNLSGTLKVIRAAEPHLDQGASIINIGAVVGFRGFPGDAAYASSKAGLAGLTRALSIEFAERGIRVNLVIPGLVLTDMTSGLSAKAMDSMRSMIPLGRLGEAAEIADVVHSVAAATYMTGAFIPVDGGLMSTFGLPG</sequence>
<proteinExistence type="inferred from homology"/>
<dbReference type="PANTHER" id="PTHR42760:SF133">
    <property type="entry name" value="3-OXOACYL-[ACYL-CARRIER-PROTEIN] REDUCTASE"/>
    <property type="match status" value="1"/>
</dbReference>
<protein>
    <recommendedName>
        <fullName evidence="3">Ketoreductase domain-containing protein</fullName>
    </recommendedName>
</protein>
<evidence type="ECO:0000313" key="4">
    <source>
        <dbReference type="EMBL" id="SVA10877.1"/>
    </source>
</evidence>
<evidence type="ECO:0000256" key="1">
    <source>
        <dbReference type="ARBA" id="ARBA00006484"/>
    </source>
</evidence>
<dbReference type="PROSITE" id="PS00061">
    <property type="entry name" value="ADH_SHORT"/>
    <property type="match status" value="1"/>
</dbReference>
<keyword evidence="2" id="KW-0560">Oxidoreductase</keyword>
<dbReference type="AlphaFoldDB" id="A0A381T854"/>
<organism evidence="4">
    <name type="scientific">marine metagenome</name>
    <dbReference type="NCBI Taxonomy" id="408172"/>
    <lineage>
        <taxon>unclassified sequences</taxon>
        <taxon>metagenomes</taxon>
        <taxon>ecological metagenomes</taxon>
    </lineage>
</organism>
<reference evidence="4" key="1">
    <citation type="submission" date="2018-05" db="EMBL/GenBank/DDBJ databases">
        <authorList>
            <person name="Lanie J.A."/>
            <person name="Ng W.-L."/>
            <person name="Kazmierczak K.M."/>
            <person name="Andrzejewski T.M."/>
            <person name="Davidsen T.M."/>
            <person name="Wayne K.J."/>
            <person name="Tettelin H."/>
            <person name="Glass J.I."/>
            <person name="Rusch D."/>
            <person name="Podicherti R."/>
            <person name="Tsui H.-C.T."/>
            <person name="Winkler M.E."/>
        </authorList>
    </citation>
    <scope>NUCLEOTIDE SEQUENCE</scope>
</reference>
<dbReference type="InterPro" id="IPR036291">
    <property type="entry name" value="NAD(P)-bd_dom_sf"/>
</dbReference>
<feature type="domain" description="Ketoreductase" evidence="3">
    <location>
        <begin position="6"/>
        <end position="165"/>
    </location>
</feature>
<dbReference type="Gene3D" id="3.40.50.720">
    <property type="entry name" value="NAD(P)-binding Rossmann-like Domain"/>
    <property type="match status" value="1"/>
</dbReference>
<gene>
    <name evidence="4" type="ORF">METZ01_LOCUS63731</name>
</gene>
<dbReference type="PANTHER" id="PTHR42760">
    <property type="entry name" value="SHORT-CHAIN DEHYDROGENASES/REDUCTASES FAMILY MEMBER"/>
    <property type="match status" value="1"/>
</dbReference>
<dbReference type="InterPro" id="IPR020904">
    <property type="entry name" value="Sc_DH/Rdtase_CS"/>
</dbReference>
<dbReference type="Pfam" id="PF13561">
    <property type="entry name" value="adh_short_C2"/>
    <property type="match status" value="1"/>
</dbReference>
<evidence type="ECO:0000259" key="3">
    <source>
        <dbReference type="SMART" id="SM00822"/>
    </source>
</evidence>
<comment type="similarity">
    <text evidence="1">Belongs to the short-chain dehydrogenases/reductases (SDR) family.</text>
</comment>
<evidence type="ECO:0000256" key="2">
    <source>
        <dbReference type="ARBA" id="ARBA00023002"/>
    </source>
</evidence>
<dbReference type="EMBL" id="UINC01003986">
    <property type="protein sequence ID" value="SVA10877.1"/>
    <property type="molecule type" value="Genomic_DNA"/>
</dbReference>
<dbReference type="InterPro" id="IPR057326">
    <property type="entry name" value="KR_dom"/>
</dbReference>
<accession>A0A381T854</accession>
<dbReference type="PRINTS" id="PR00081">
    <property type="entry name" value="GDHRDH"/>
</dbReference>
<name>A0A381T854_9ZZZZ</name>
<dbReference type="InterPro" id="IPR002347">
    <property type="entry name" value="SDR_fam"/>
</dbReference>